<gene>
    <name evidence="1" type="ORF">GLOINDRAFT_99962</name>
</gene>
<feature type="non-terminal residue" evidence="1">
    <location>
        <position position="1"/>
    </location>
</feature>
<protein>
    <submittedName>
        <fullName evidence="1">Uncharacterized protein</fullName>
    </submittedName>
</protein>
<organism evidence="1">
    <name type="scientific">Rhizophagus irregularis (strain DAOM 181602 / DAOM 197198 / MUCL 43194)</name>
    <name type="common">Arbuscular mycorrhizal fungus</name>
    <name type="synonym">Glomus intraradices</name>
    <dbReference type="NCBI Taxonomy" id="747089"/>
    <lineage>
        <taxon>Eukaryota</taxon>
        <taxon>Fungi</taxon>
        <taxon>Fungi incertae sedis</taxon>
        <taxon>Mucoromycota</taxon>
        <taxon>Glomeromycotina</taxon>
        <taxon>Glomeromycetes</taxon>
        <taxon>Glomerales</taxon>
        <taxon>Glomeraceae</taxon>
        <taxon>Rhizophagus</taxon>
    </lineage>
</organism>
<sequence>SLRDNKHQASKRGIFRSSVIRRKISPKYFEFKLLSFDAIAIIMFLAANQKISFQITTILIIKLGLQSEMDLTDFVKDHAVVSKKIFGLFITLNKFCHRQIYLNNSVYQNH</sequence>
<name>U9TBS9_RHIID</name>
<dbReference type="AlphaFoldDB" id="U9TBS9"/>
<dbReference type="HOGENOM" id="CLU_2177143_0_0_1"/>
<proteinExistence type="predicted"/>
<reference evidence="1" key="1">
    <citation type="submission" date="2013-07" db="EMBL/GenBank/DDBJ databases">
        <title>The genome of an arbuscular mycorrhizal fungus provides insights into the evolution of the oldest plant symbiosis.</title>
        <authorList>
            <consortium name="DOE Joint Genome Institute"/>
            <person name="Tisserant E."/>
            <person name="Malbreil M."/>
            <person name="Kuo A."/>
            <person name="Kohler A."/>
            <person name="Symeonidi A."/>
            <person name="Balestrini R."/>
            <person name="Charron P."/>
            <person name="Duensing N."/>
            <person name="Frei-dit-Frey N."/>
            <person name="Gianinazzi-Pearson V."/>
            <person name="Gilbert B."/>
            <person name="Handa Y."/>
            <person name="Hijri M."/>
            <person name="Kaul R."/>
            <person name="Kawaguchi M."/>
            <person name="Krajinski F."/>
            <person name="Lammers P."/>
            <person name="Lapierre D."/>
            <person name="Masclaux F.G."/>
            <person name="Murat C."/>
            <person name="Morin E."/>
            <person name="Ndikumana S."/>
            <person name="Pagni M."/>
            <person name="Petitpierre D."/>
            <person name="Requena N."/>
            <person name="Rosikiewicz P."/>
            <person name="Riley R."/>
            <person name="Saito K."/>
            <person name="San Clemente H."/>
            <person name="Shapiro H."/>
            <person name="van Tuinen D."/>
            <person name="Becard G."/>
            <person name="Bonfante P."/>
            <person name="Paszkowski U."/>
            <person name="Shachar-Hill Y."/>
            <person name="Young J.P."/>
            <person name="Sanders I.R."/>
            <person name="Henrissat B."/>
            <person name="Rensing S.A."/>
            <person name="Grigoriev I.V."/>
            <person name="Corradi N."/>
            <person name="Roux C."/>
            <person name="Martin F."/>
        </authorList>
    </citation>
    <scope>NUCLEOTIDE SEQUENCE</scope>
    <source>
        <strain evidence="1">DAOM 197198</strain>
    </source>
</reference>
<accession>U9TBS9</accession>
<evidence type="ECO:0000313" key="1">
    <source>
        <dbReference type="EMBL" id="ESA04882.1"/>
    </source>
</evidence>
<dbReference type="EMBL" id="KI293849">
    <property type="protein sequence ID" value="ESA04882.1"/>
    <property type="molecule type" value="Genomic_DNA"/>
</dbReference>